<name>A0A1Y1W0J0_9FUNG</name>
<evidence type="ECO:0000313" key="3">
    <source>
        <dbReference type="Proteomes" id="UP000193922"/>
    </source>
</evidence>
<evidence type="ECO:0000256" key="1">
    <source>
        <dbReference type="SAM" id="MobiDB-lite"/>
    </source>
</evidence>
<evidence type="ECO:0000313" key="2">
    <source>
        <dbReference type="EMBL" id="ORX66776.1"/>
    </source>
</evidence>
<reference evidence="2 3" key="1">
    <citation type="submission" date="2016-07" db="EMBL/GenBank/DDBJ databases">
        <title>Pervasive Adenine N6-methylation of Active Genes in Fungi.</title>
        <authorList>
            <consortium name="DOE Joint Genome Institute"/>
            <person name="Mondo S.J."/>
            <person name="Dannebaum R.O."/>
            <person name="Kuo R.C."/>
            <person name="Labutti K."/>
            <person name="Haridas S."/>
            <person name="Kuo A."/>
            <person name="Salamov A."/>
            <person name="Ahrendt S.R."/>
            <person name="Lipzen A."/>
            <person name="Sullivan W."/>
            <person name="Andreopoulos W.B."/>
            <person name="Clum A."/>
            <person name="Lindquist E."/>
            <person name="Daum C."/>
            <person name="Ramamoorthy G.K."/>
            <person name="Gryganskyi A."/>
            <person name="Culley D."/>
            <person name="Magnuson J.K."/>
            <person name="James T.Y."/>
            <person name="O'Malley M.A."/>
            <person name="Stajich J.E."/>
            <person name="Spatafora J.W."/>
            <person name="Visel A."/>
            <person name="Grigoriev I.V."/>
        </authorList>
    </citation>
    <scope>NUCLEOTIDE SEQUENCE [LARGE SCALE GENOMIC DNA]</scope>
    <source>
        <strain evidence="2 3">ATCC 12442</strain>
    </source>
</reference>
<dbReference type="Proteomes" id="UP000193922">
    <property type="component" value="Unassembled WGS sequence"/>
</dbReference>
<dbReference type="InterPro" id="IPR027417">
    <property type="entry name" value="P-loop_NTPase"/>
</dbReference>
<dbReference type="SUPFAM" id="SSF52540">
    <property type="entry name" value="P-loop containing nucleoside triphosphate hydrolases"/>
    <property type="match status" value="1"/>
</dbReference>
<accession>A0A1Y1W0J0</accession>
<dbReference type="GeneID" id="63807252"/>
<feature type="region of interest" description="Disordered" evidence="1">
    <location>
        <begin position="95"/>
        <end position="168"/>
    </location>
</feature>
<feature type="compositionally biased region" description="Polar residues" evidence="1">
    <location>
        <begin position="103"/>
        <end position="118"/>
    </location>
</feature>
<dbReference type="RefSeq" id="XP_040740735.1">
    <property type="nucleotide sequence ID" value="XM_040890604.1"/>
</dbReference>
<dbReference type="AlphaFoldDB" id="A0A1Y1W0J0"/>
<keyword evidence="3" id="KW-1185">Reference proteome</keyword>
<gene>
    <name evidence="2" type="ORF">DL89DRAFT_295154</name>
</gene>
<dbReference type="EMBL" id="MCFD01000014">
    <property type="protein sequence ID" value="ORX66776.1"/>
    <property type="molecule type" value="Genomic_DNA"/>
</dbReference>
<organism evidence="2 3">
    <name type="scientific">Linderina pennispora</name>
    <dbReference type="NCBI Taxonomy" id="61395"/>
    <lineage>
        <taxon>Eukaryota</taxon>
        <taxon>Fungi</taxon>
        <taxon>Fungi incertae sedis</taxon>
        <taxon>Zoopagomycota</taxon>
        <taxon>Kickxellomycotina</taxon>
        <taxon>Kickxellomycetes</taxon>
        <taxon>Kickxellales</taxon>
        <taxon>Kickxellaceae</taxon>
        <taxon>Linderina</taxon>
    </lineage>
</organism>
<protein>
    <submittedName>
        <fullName evidence="2">Uncharacterized protein</fullName>
    </submittedName>
</protein>
<comment type="caution">
    <text evidence="2">The sequence shown here is derived from an EMBL/GenBank/DDBJ whole genome shotgun (WGS) entry which is preliminary data.</text>
</comment>
<sequence length="535" mass="61818">MLNEHDFVEKRREALDLLLVLEDMRAQPGLINWGMPGMYDLPNLQFLDNSWLQPTPYQALIDGHEVRITRIRTMVRPELLQDMMDRIKHFIDAPITLPEGDSPSPTKRVSAFQPSSRRASMVSPTPVWPHILRTAPSPMQGAATQDAIPEERSGSTSNDSHKQQPPQPKVMVRAFAQRMHKGFFLRGCLGSGKSHLLLLFAVYLRLVYTNVRTVYIGDCGEWDKCDSAYDYIELILEAIACSLVDHEAILGEIDAYASIVQQAQLKLVFIYDNQLYERIAYRTLMNLKRRTPCFAVFSSFDDNITEEIKRRFTSTHLYINSSFSREEGVVFMQERPVKNTWFHPNELRRLCRSMTARRVANERDFMRAAQQFREEESFTLRPRPYSSHTTVDNDIKMTIFCVYFSFPCENPVVDWNFIDTSGIEDGVLRFSCPRVANLVFAEQIGDEKQAFEQIGMLIGDTDEARHQLAVAAIRWILDKTGELIEERSLRMRSRDMLRYMDVRIERIRALDVDEMLDKMYAGASTLDTNSAIVFY</sequence>
<proteinExistence type="predicted"/>
<dbReference type="OrthoDB" id="5521224at2759"/>